<dbReference type="Pfam" id="PF11790">
    <property type="entry name" value="Glyco_hydro_cc"/>
    <property type="match status" value="1"/>
</dbReference>
<evidence type="ECO:0000313" key="3">
    <source>
        <dbReference type="EMBL" id="MFD0623172.1"/>
    </source>
</evidence>
<protein>
    <submittedName>
        <fullName evidence="3">Glycosyl hydrolase</fullName>
    </submittedName>
</protein>
<dbReference type="GO" id="GO:0016787">
    <property type="term" value="F:hydrolase activity"/>
    <property type="evidence" value="ECO:0007669"/>
    <property type="project" value="UniProtKB-KW"/>
</dbReference>
<reference evidence="4" key="1">
    <citation type="journal article" date="2019" name="Int. J. Syst. Evol. Microbiol.">
        <title>The Global Catalogue of Microorganisms (GCM) 10K type strain sequencing project: providing services to taxonomists for standard genome sequencing and annotation.</title>
        <authorList>
            <consortium name="The Broad Institute Genomics Platform"/>
            <consortium name="The Broad Institute Genome Sequencing Center for Infectious Disease"/>
            <person name="Wu L."/>
            <person name="Ma J."/>
        </authorList>
    </citation>
    <scope>NUCLEOTIDE SEQUENCE [LARGE SCALE GENOMIC DNA]</scope>
    <source>
        <strain evidence="4">JCM 12607</strain>
    </source>
</reference>
<keyword evidence="1" id="KW-0732">Signal</keyword>
<dbReference type="InterPro" id="IPR017853">
    <property type="entry name" value="GH"/>
</dbReference>
<dbReference type="InterPro" id="IPR051923">
    <property type="entry name" value="Glycosyl_Hydrolase_39"/>
</dbReference>
<sequence>MRHRPRRRLSRAAVAFSTLLGLLAFGPAAASAEQSGSAVADRADSATAVLGKTLEARNVTIDASPGSDEASANANTYGGRDCWEIGPGRPSQYLYVTLDARLKHEGANHAAVDIDYFDAPGTKFALVYDAGANPWRTSRIVRTTGTNTWKTAHFYIPDGAFAGGQYGRDMRIATWAQDMGSSEKPVCFARYAFEPSPVDTDDVQVDVTTPGNLFDPGERATFGVLSARDRSVPWSVRDYRGRTVRQGAAVIDPATREGSVDAGELPLGYYTLTLRGTAADGAPVARTAGFAVQHPGPDPKRTTDSFFGVNHHHRSAPGDAWDDSTKLAARAGADALRVDSVYWGSIEHPKGEYQWPEASERVTADFGKRGQNGLMTLGFGNPDYGNIPSTDEAYQAFGKYAGQVAEKSGGRTESLEVWNEYYGGFSNGVCSQSAKCYAKMLAAAYSGVKAADPKITVVGASSFKVPLDWFEELFKLGGLKHMDAISIHPYRAPGDPEGVELDIAGLKKLMRQYNDGRELPIWITEQGWTSADRDGIGVDEQTQAQATARALLAAKAAGVARYYWYDLINDGNGPSNGEHNFGLLRKTGPEANGLNPKPAYLAYSTTARELTEARFTGRLHTGDPGLHAYTFRSAAGSPGGGAVTTALWSSDRTGKPVRVRTGKPVTVVDMLGGERVLEPVDGWVHLTATGAPVYLRAAVDKVEESPLLSLSAPRDIAAGAEIPVTATLDNRATGHGASAHRRTAVFEAEGERVTVSAAPGRRASAVLKVPAGDAPGNRGLAAAVTLDGKRAGAVATGTRVTAEPVTVDVSPEMSVKGGTRTDRLAVTVTNHSPDAPARVTGIDWSFGDLTGTIAGRGIGDGGTVPPLATRTFRTTVDGAAAYAVKPVGVTARLADGRTARDSDSFGFSPIARATPHLVDGRLTGLGNVPKVDLSEVGSYSGIEPGVADGDMWATWDDKNLYVSAVVREKDHRTAQKVAWLPAGDSIGIGVQPGRPGEGLARWGADWYMLYAGDTVTEGPGVFVESLPKDYPVGPVAGADVRVARDEEAGTTTYLVAVPWKRIAPLSPDDPAFSLTLTVNKNDGVQRDNYRSLGLDGWQTWGDGLNNWKLVRYQQVQLTR</sequence>
<dbReference type="Gene3D" id="3.20.20.80">
    <property type="entry name" value="Glycosidases"/>
    <property type="match status" value="1"/>
</dbReference>
<organism evidence="3 4">
    <name type="scientific">Streptomyces sanglieri</name>
    <dbReference type="NCBI Taxonomy" id="193460"/>
    <lineage>
        <taxon>Bacteria</taxon>
        <taxon>Bacillati</taxon>
        <taxon>Actinomycetota</taxon>
        <taxon>Actinomycetes</taxon>
        <taxon>Kitasatosporales</taxon>
        <taxon>Streptomycetaceae</taxon>
        <taxon>Streptomyces</taxon>
    </lineage>
</organism>
<evidence type="ECO:0000256" key="1">
    <source>
        <dbReference type="SAM" id="SignalP"/>
    </source>
</evidence>
<dbReference type="Gene3D" id="2.60.40.1190">
    <property type="match status" value="1"/>
</dbReference>
<evidence type="ECO:0000313" key="4">
    <source>
        <dbReference type="Proteomes" id="UP001596915"/>
    </source>
</evidence>
<comment type="caution">
    <text evidence="3">The sequence shown here is derived from an EMBL/GenBank/DDBJ whole genome shotgun (WGS) entry which is preliminary data.</text>
</comment>
<accession>A0ABW2WSD4</accession>
<dbReference type="Proteomes" id="UP001596915">
    <property type="component" value="Unassembled WGS sequence"/>
</dbReference>
<keyword evidence="4" id="KW-1185">Reference proteome</keyword>
<keyword evidence="3" id="KW-0378">Hydrolase</keyword>
<feature type="signal peptide" evidence="1">
    <location>
        <begin position="1"/>
        <end position="32"/>
    </location>
</feature>
<feature type="domain" description="Asl1-like glycosyl hydrolase catalytic" evidence="2">
    <location>
        <begin position="429"/>
        <end position="572"/>
    </location>
</feature>
<proteinExistence type="predicted"/>
<dbReference type="PANTHER" id="PTHR12631:SF10">
    <property type="entry name" value="BETA-XYLOSIDASE-LIKE PROTEIN-RELATED"/>
    <property type="match status" value="1"/>
</dbReference>
<dbReference type="EMBL" id="JBHTGL010000008">
    <property type="protein sequence ID" value="MFD0623172.1"/>
    <property type="molecule type" value="Genomic_DNA"/>
</dbReference>
<gene>
    <name evidence="3" type="ORF">ACFQ2K_10510</name>
</gene>
<dbReference type="InterPro" id="IPR024655">
    <property type="entry name" value="Asl1_glyco_hydro_catalytic"/>
</dbReference>
<feature type="chain" id="PRO_5046125515" evidence="1">
    <location>
        <begin position="33"/>
        <end position="1119"/>
    </location>
</feature>
<evidence type="ECO:0000259" key="2">
    <source>
        <dbReference type="Pfam" id="PF11790"/>
    </source>
</evidence>
<name>A0ABW2WSD4_9ACTN</name>
<dbReference type="SUPFAM" id="SSF51445">
    <property type="entry name" value="(Trans)glycosidases"/>
    <property type="match status" value="1"/>
</dbReference>
<dbReference type="SUPFAM" id="SSF49344">
    <property type="entry name" value="CBD9-like"/>
    <property type="match status" value="1"/>
</dbReference>
<dbReference type="PANTHER" id="PTHR12631">
    <property type="entry name" value="ALPHA-L-IDURONIDASE"/>
    <property type="match status" value="1"/>
</dbReference>